<dbReference type="RefSeq" id="WP_101071858.1">
    <property type="nucleotide sequence ID" value="NZ_PISP01000001.1"/>
</dbReference>
<organism evidence="1 2">
    <name type="scientific">Rhodohalobacter barkolensis</name>
    <dbReference type="NCBI Taxonomy" id="2053187"/>
    <lineage>
        <taxon>Bacteria</taxon>
        <taxon>Pseudomonadati</taxon>
        <taxon>Balneolota</taxon>
        <taxon>Balneolia</taxon>
        <taxon>Balneolales</taxon>
        <taxon>Balneolaceae</taxon>
        <taxon>Rhodohalobacter</taxon>
    </lineage>
</organism>
<comment type="caution">
    <text evidence="1">The sequence shown here is derived from an EMBL/GenBank/DDBJ whole genome shotgun (WGS) entry which is preliminary data.</text>
</comment>
<keyword evidence="2" id="KW-1185">Reference proteome</keyword>
<dbReference type="Gene3D" id="6.10.250.790">
    <property type="match status" value="1"/>
</dbReference>
<dbReference type="SUPFAM" id="SSF102829">
    <property type="entry name" value="Cell division protein ZapA-like"/>
    <property type="match status" value="1"/>
</dbReference>
<dbReference type="AlphaFoldDB" id="A0A2N0VK44"/>
<protein>
    <submittedName>
        <fullName evidence="1">Cell division protein ZapA</fullName>
    </submittedName>
</protein>
<accession>A0A2N0VK44</accession>
<keyword evidence="1" id="KW-0132">Cell division</keyword>
<dbReference type="InterPro" id="IPR053712">
    <property type="entry name" value="Bac_CellDiv_Activator"/>
</dbReference>
<name>A0A2N0VK44_9BACT</name>
<dbReference type="Proteomes" id="UP000233398">
    <property type="component" value="Unassembled WGS sequence"/>
</dbReference>
<dbReference type="OrthoDB" id="1495773at2"/>
<reference evidence="1 2" key="1">
    <citation type="submission" date="2017-11" db="EMBL/GenBank/DDBJ databases">
        <title>Rhodohalobacter 15182 sp. nov., isolated from a salt lake.</title>
        <authorList>
            <person name="Han S."/>
        </authorList>
    </citation>
    <scope>NUCLEOTIDE SEQUENCE [LARGE SCALE GENOMIC DNA]</scope>
    <source>
        <strain evidence="1 2">15182</strain>
    </source>
</reference>
<gene>
    <name evidence="1" type="ORF">CWD77_03630</name>
</gene>
<sequence length="96" mass="11291">MQSIKVNIMGKQIPLKVEESEVESTRKIAQFVDEKFRLYRNQLSNQPDSTVMILACLNIAEEVFELRSKLQYQEDKESELMDQINHKIEDFIKDLA</sequence>
<dbReference type="EMBL" id="PISP01000001">
    <property type="protein sequence ID" value="PKD44566.1"/>
    <property type="molecule type" value="Genomic_DNA"/>
</dbReference>
<evidence type="ECO:0000313" key="2">
    <source>
        <dbReference type="Proteomes" id="UP000233398"/>
    </source>
</evidence>
<evidence type="ECO:0000313" key="1">
    <source>
        <dbReference type="EMBL" id="PKD44566.1"/>
    </source>
</evidence>
<proteinExistence type="predicted"/>
<dbReference type="InterPro" id="IPR036192">
    <property type="entry name" value="Cell_div_ZapA-like_sf"/>
</dbReference>
<dbReference type="InterPro" id="IPR007838">
    <property type="entry name" value="Cell_div_ZapA-like"/>
</dbReference>
<dbReference type="GO" id="GO:0051301">
    <property type="term" value="P:cell division"/>
    <property type="evidence" value="ECO:0007669"/>
    <property type="project" value="UniProtKB-KW"/>
</dbReference>
<dbReference type="Pfam" id="PF05164">
    <property type="entry name" value="ZapA"/>
    <property type="match status" value="1"/>
</dbReference>
<keyword evidence="1" id="KW-0131">Cell cycle</keyword>